<evidence type="ECO:0000256" key="2">
    <source>
        <dbReference type="SAM" id="Phobius"/>
    </source>
</evidence>
<protein>
    <submittedName>
        <fullName evidence="4">Mycoredoxin</fullName>
    </submittedName>
</protein>
<organism evidence="4 5">
    <name type="scientific">Micromonospora auratinigra</name>
    <dbReference type="NCBI Taxonomy" id="261654"/>
    <lineage>
        <taxon>Bacteria</taxon>
        <taxon>Bacillati</taxon>
        <taxon>Actinomycetota</taxon>
        <taxon>Actinomycetes</taxon>
        <taxon>Micromonosporales</taxon>
        <taxon>Micromonosporaceae</taxon>
        <taxon>Micromonospora</taxon>
    </lineage>
</organism>
<dbReference type="InterPro" id="IPR036249">
    <property type="entry name" value="Thioredoxin-like_sf"/>
</dbReference>
<evidence type="ECO:0000259" key="3">
    <source>
        <dbReference type="Pfam" id="PF00462"/>
    </source>
</evidence>
<gene>
    <name evidence="4" type="ORF">GA0070611_1241</name>
</gene>
<evidence type="ECO:0000313" key="5">
    <source>
        <dbReference type="Proteomes" id="UP000199385"/>
    </source>
</evidence>
<keyword evidence="2" id="KW-0812">Transmembrane</keyword>
<evidence type="ECO:0000256" key="1">
    <source>
        <dbReference type="SAM" id="MobiDB-lite"/>
    </source>
</evidence>
<keyword evidence="5" id="KW-1185">Reference proteome</keyword>
<keyword evidence="2" id="KW-1133">Transmembrane helix</keyword>
<feature type="domain" description="Glutaredoxin" evidence="3">
    <location>
        <begin position="115"/>
        <end position="171"/>
    </location>
</feature>
<proteinExistence type="predicted"/>
<keyword evidence="2" id="KW-0472">Membrane</keyword>
<dbReference type="Gene3D" id="3.40.30.10">
    <property type="entry name" value="Glutaredoxin"/>
    <property type="match status" value="1"/>
</dbReference>
<dbReference type="SUPFAM" id="SSF52833">
    <property type="entry name" value="Thioredoxin-like"/>
    <property type="match status" value="1"/>
</dbReference>
<name>A0A1A8Z8U2_9ACTN</name>
<dbReference type="InterPro" id="IPR002109">
    <property type="entry name" value="Glutaredoxin"/>
</dbReference>
<evidence type="ECO:0000313" key="4">
    <source>
        <dbReference type="EMBL" id="SBT40376.1"/>
    </source>
</evidence>
<dbReference type="Pfam" id="PF00462">
    <property type="entry name" value="Glutaredoxin"/>
    <property type="match status" value="1"/>
</dbReference>
<feature type="transmembrane region" description="Helical" evidence="2">
    <location>
        <begin position="52"/>
        <end position="68"/>
    </location>
</feature>
<sequence length="185" mass="20325">MRRIACAEAEATGVHRGDRAGRHRRPAARPTGPGGPPRWRLLTKIQCMLRRWWFAGLLLACAVLAAVTQGDRRLAVAEAVVFGGLALLLSPLPFPRSVPAAQAAEQSRRDGRPIIYWRPGCRYCLRLRRRLGRRARHAHWVDIWRDPAGAAAVRAVTGGDETVPTVVVGGEAKVNPPADWVLGRL</sequence>
<feature type="region of interest" description="Disordered" evidence="1">
    <location>
        <begin position="1"/>
        <end position="36"/>
    </location>
</feature>
<dbReference type="Proteomes" id="UP000199385">
    <property type="component" value="Chromosome I"/>
</dbReference>
<dbReference type="EMBL" id="LT594323">
    <property type="protein sequence ID" value="SBT40376.1"/>
    <property type="molecule type" value="Genomic_DNA"/>
</dbReference>
<reference evidence="5" key="1">
    <citation type="submission" date="2016-06" db="EMBL/GenBank/DDBJ databases">
        <authorList>
            <person name="Varghese N."/>
            <person name="Submissions Spin"/>
        </authorList>
    </citation>
    <scope>NUCLEOTIDE SEQUENCE [LARGE SCALE GENOMIC DNA]</scope>
    <source>
        <strain evidence="5">DSM 44815</strain>
    </source>
</reference>
<accession>A0A1A8Z8U2</accession>
<dbReference type="PATRIC" id="fig|261654.4.peg.1258"/>
<dbReference type="STRING" id="261654.GA0070611_1241"/>
<dbReference type="PROSITE" id="PS51354">
    <property type="entry name" value="GLUTAREDOXIN_2"/>
    <property type="match status" value="1"/>
</dbReference>
<dbReference type="AlphaFoldDB" id="A0A1A8Z8U2"/>